<evidence type="ECO:0000313" key="3">
    <source>
        <dbReference type="EMBL" id="KAH7038446.1"/>
    </source>
</evidence>
<dbReference type="GeneID" id="70182547"/>
<dbReference type="EMBL" id="JAGTJQ010000002">
    <property type="protein sequence ID" value="KAH7038445.1"/>
    <property type="molecule type" value="Genomic_DNA"/>
</dbReference>
<organism evidence="1 5">
    <name type="scientific">Microdochium trichocladiopsis</name>
    <dbReference type="NCBI Taxonomy" id="1682393"/>
    <lineage>
        <taxon>Eukaryota</taxon>
        <taxon>Fungi</taxon>
        <taxon>Dikarya</taxon>
        <taxon>Ascomycota</taxon>
        <taxon>Pezizomycotina</taxon>
        <taxon>Sordariomycetes</taxon>
        <taxon>Xylariomycetidae</taxon>
        <taxon>Xylariales</taxon>
        <taxon>Microdochiaceae</taxon>
        <taxon>Microdochium</taxon>
    </lineage>
</organism>
<evidence type="ECO:0000313" key="4">
    <source>
        <dbReference type="EMBL" id="KAH7038462.1"/>
    </source>
</evidence>
<dbReference type="AlphaFoldDB" id="A0A9P9BHK0"/>
<proteinExistence type="predicted"/>
<evidence type="ECO:0000313" key="1">
    <source>
        <dbReference type="EMBL" id="KAH7007833.1"/>
    </source>
</evidence>
<comment type="caution">
    <text evidence="1">The sequence shown here is derived from an EMBL/GenBank/DDBJ whole genome shotgun (WGS) entry which is preliminary data.</text>
</comment>
<evidence type="ECO:0000313" key="2">
    <source>
        <dbReference type="EMBL" id="KAH7038445.1"/>
    </source>
</evidence>
<dbReference type="EMBL" id="JAGTJQ010000002">
    <property type="protein sequence ID" value="KAH7038462.1"/>
    <property type="molecule type" value="Genomic_DNA"/>
</dbReference>
<gene>
    <name evidence="2" type="ORF">B0I36DRAFT_316281</name>
    <name evidence="3" type="ORF">B0I36DRAFT_316284</name>
    <name evidence="4" type="ORF">B0I36DRAFT_316335</name>
    <name evidence="1" type="ORF">B0I36DRAFT_343413</name>
</gene>
<sequence length="250" mass="27412">MEVPLVLDDGSIPSPRWRRESASSLARTGGVNREATGLVPGFVATAGGSQLEMRRLLSAVLTDGLVECCPGLEGCPGGGSEDSEEWRCCVYERCRAHLSLKQEAGYFPVLAWRTAVRAVDLVSLYAMSCSLAGGKGDGVTLREQPWNYQSGAYTTVVRMDMYRVLGDQQRRRIRGWQTTYRHGKCFSDLLVYEVEVLASPCGPRHGSTSVSVSRDGHCDWVVQWMAFLGGVQRKVSHHVWCPGGKGTLVL</sequence>
<dbReference type="EMBL" id="JAGTJQ010000002">
    <property type="protein sequence ID" value="KAH7038446.1"/>
    <property type="molecule type" value="Genomic_DNA"/>
</dbReference>
<dbReference type="EMBL" id="JAGTJQ010000025">
    <property type="protein sequence ID" value="KAH7007833.1"/>
    <property type="molecule type" value="Genomic_DNA"/>
</dbReference>
<dbReference type="Proteomes" id="UP000756346">
    <property type="component" value="Unassembled WGS sequence"/>
</dbReference>
<reference evidence="1" key="1">
    <citation type="journal article" date="2021" name="Nat. Commun.">
        <title>Genetic determinants of endophytism in the Arabidopsis root mycobiome.</title>
        <authorList>
            <person name="Mesny F."/>
            <person name="Miyauchi S."/>
            <person name="Thiergart T."/>
            <person name="Pickel B."/>
            <person name="Atanasova L."/>
            <person name="Karlsson M."/>
            <person name="Huettel B."/>
            <person name="Barry K.W."/>
            <person name="Haridas S."/>
            <person name="Chen C."/>
            <person name="Bauer D."/>
            <person name="Andreopoulos W."/>
            <person name="Pangilinan J."/>
            <person name="LaButti K."/>
            <person name="Riley R."/>
            <person name="Lipzen A."/>
            <person name="Clum A."/>
            <person name="Drula E."/>
            <person name="Henrissat B."/>
            <person name="Kohler A."/>
            <person name="Grigoriev I.V."/>
            <person name="Martin F.M."/>
            <person name="Hacquard S."/>
        </authorList>
    </citation>
    <scope>NUCLEOTIDE SEQUENCE</scope>
    <source>
        <strain evidence="1">MPI-CAGE-CH-0230</strain>
    </source>
</reference>
<keyword evidence="5" id="KW-1185">Reference proteome</keyword>
<name>A0A9P9BHK0_9PEZI</name>
<protein>
    <submittedName>
        <fullName evidence="1">Uncharacterized protein</fullName>
    </submittedName>
</protein>
<accession>A0A9P9BHK0</accession>
<dbReference type="RefSeq" id="XP_046017566.1">
    <property type="nucleotide sequence ID" value="XM_046153001.1"/>
</dbReference>
<evidence type="ECO:0000313" key="5">
    <source>
        <dbReference type="Proteomes" id="UP000756346"/>
    </source>
</evidence>